<dbReference type="Pfam" id="PF00581">
    <property type="entry name" value="Rhodanese"/>
    <property type="match status" value="1"/>
</dbReference>
<dbReference type="InterPro" id="IPR001763">
    <property type="entry name" value="Rhodanese-like_dom"/>
</dbReference>
<dbReference type="AlphaFoldDB" id="A0A7W5ZH11"/>
<accession>A0A7W5ZH11</accession>
<evidence type="ECO:0000313" key="3">
    <source>
        <dbReference type="Proteomes" id="UP000541352"/>
    </source>
</evidence>
<keyword evidence="3" id="KW-1185">Reference proteome</keyword>
<name>A0A7W5ZH11_9BACT</name>
<proteinExistence type="predicted"/>
<protein>
    <submittedName>
        <fullName evidence="2">Rhodanese-related sulfurtransferase</fullName>
    </submittedName>
</protein>
<gene>
    <name evidence="2" type="ORF">FHS57_000721</name>
</gene>
<dbReference type="SMART" id="SM00450">
    <property type="entry name" value="RHOD"/>
    <property type="match status" value="1"/>
</dbReference>
<feature type="domain" description="Rhodanese" evidence="1">
    <location>
        <begin position="25"/>
        <end position="107"/>
    </location>
</feature>
<dbReference type="SUPFAM" id="SSF52821">
    <property type="entry name" value="Rhodanese/Cell cycle control phosphatase"/>
    <property type="match status" value="1"/>
</dbReference>
<evidence type="ECO:0000313" key="2">
    <source>
        <dbReference type="EMBL" id="MBB3836739.1"/>
    </source>
</evidence>
<keyword evidence="2" id="KW-0808">Transferase</keyword>
<sequence>MFSFFKTKKNYENVNAATFKQLLSETPNAAIIDVRTAAEVRSGAIKGAVNIDLMRMDFQQNIAKLDKSKTYFVYCRSGNRSGQACQLMGDMGFEKVYNLSGGMMSWPY</sequence>
<comment type="caution">
    <text evidence="2">The sequence shown here is derived from an EMBL/GenBank/DDBJ whole genome shotgun (WGS) entry which is preliminary data.</text>
</comment>
<dbReference type="CDD" id="cd00158">
    <property type="entry name" value="RHOD"/>
    <property type="match status" value="1"/>
</dbReference>
<dbReference type="Proteomes" id="UP000541352">
    <property type="component" value="Unassembled WGS sequence"/>
</dbReference>
<dbReference type="Gene3D" id="3.40.250.10">
    <property type="entry name" value="Rhodanese-like domain"/>
    <property type="match status" value="1"/>
</dbReference>
<dbReference type="InterPro" id="IPR050229">
    <property type="entry name" value="GlpE_sulfurtransferase"/>
</dbReference>
<evidence type="ECO:0000259" key="1">
    <source>
        <dbReference type="PROSITE" id="PS50206"/>
    </source>
</evidence>
<dbReference type="PROSITE" id="PS50206">
    <property type="entry name" value="RHODANESE_3"/>
    <property type="match status" value="1"/>
</dbReference>
<dbReference type="PANTHER" id="PTHR43031:SF1">
    <property type="entry name" value="PYRIDINE NUCLEOTIDE-DISULPHIDE OXIDOREDUCTASE"/>
    <property type="match status" value="1"/>
</dbReference>
<dbReference type="InterPro" id="IPR036873">
    <property type="entry name" value="Rhodanese-like_dom_sf"/>
</dbReference>
<dbReference type="GO" id="GO:0016740">
    <property type="term" value="F:transferase activity"/>
    <property type="evidence" value="ECO:0007669"/>
    <property type="project" value="UniProtKB-KW"/>
</dbReference>
<organism evidence="2 3">
    <name type="scientific">Runella defluvii</name>
    <dbReference type="NCBI Taxonomy" id="370973"/>
    <lineage>
        <taxon>Bacteria</taxon>
        <taxon>Pseudomonadati</taxon>
        <taxon>Bacteroidota</taxon>
        <taxon>Cytophagia</taxon>
        <taxon>Cytophagales</taxon>
        <taxon>Spirosomataceae</taxon>
        <taxon>Runella</taxon>
    </lineage>
</organism>
<reference evidence="2 3" key="1">
    <citation type="submission" date="2020-08" db="EMBL/GenBank/DDBJ databases">
        <title>Genomic Encyclopedia of Type Strains, Phase IV (KMG-IV): sequencing the most valuable type-strain genomes for metagenomic binning, comparative biology and taxonomic classification.</title>
        <authorList>
            <person name="Goeker M."/>
        </authorList>
    </citation>
    <scope>NUCLEOTIDE SEQUENCE [LARGE SCALE GENOMIC DNA]</scope>
    <source>
        <strain evidence="2 3">DSM 17976</strain>
    </source>
</reference>
<dbReference type="EMBL" id="JACIBY010000001">
    <property type="protein sequence ID" value="MBB3836739.1"/>
    <property type="molecule type" value="Genomic_DNA"/>
</dbReference>
<dbReference type="PANTHER" id="PTHR43031">
    <property type="entry name" value="FAD-DEPENDENT OXIDOREDUCTASE"/>
    <property type="match status" value="1"/>
</dbReference>
<dbReference type="RefSeq" id="WP_183971511.1">
    <property type="nucleotide sequence ID" value="NZ_JACIBY010000001.1"/>
</dbReference>